<name>A0A650CD84_SULOH</name>
<evidence type="ECO:0000313" key="2">
    <source>
        <dbReference type="EMBL" id="QGR15791.1"/>
    </source>
</evidence>
<organism evidence="2 3">
    <name type="scientific">Sulfurisphaera ohwakuensis</name>
    <dbReference type="NCBI Taxonomy" id="69656"/>
    <lineage>
        <taxon>Archaea</taxon>
        <taxon>Thermoproteota</taxon>
        <taxon>Thermoprotei</taxon>
        <taxon>Sulfolobales</taxon>
        <taxon>Sulfolobaceae</taxon>
        <taxon>Sulfurisphaera</taxon>
    </lineage>
</organism>
<dbReference type="OrthoDB" id="43182at2157"/>
<dbReference type="GeneID" id="42799625"/>
<proteinExistence type="predicted"/>
<evidence type="ECO:0000256" key="1">
    <source>
        <dbReference type="SAM" id="Phobius"/>
    </source>
</evidence>
<evidence type="ECO:0000313" key="3">
    <source>
        <dbReference type="Proteomes" id="UP000427373"/>
    </source>
</evidence>
<sequence>MNTNSLIQAYYNALQEALQQIFTALTSLRKDTLAKLVLGGVMGGTATEIAQATGMDYETVLKNLNKLANTNLTKIVKEIVQDHPVQLIIDDTHDHKQHARALPVSRNGAQVFYCREHKRYEPTIQLLIIAIKDLKTNETYIVTIIPYIPQKVVEILRERGEEVEFKTKIQEYLETLPILEEEFNVVCKVFDSWYVNSKTLLDDTVGELKANSRVTEGGRLVPVGEFPEGEYLVEYLGIPIKLLVIDDYKGFGRRYFFSTNVNDTAEDLITAWENRWDIEVLIRELKALGLEKGSFLTWVRNKGFITLKALSLLLVLLFKYSLGLYLGAKRIARVIKSIYQSLGGIKKLFKRRRKT</sequence>
<dbReference type="InterPro" id="IPR006783">
    <property type="entry name" value="Transposase_ISC1217"/>
</dbReference>
<dbReference type="EMBL" id="CP045484">
    <property type="protein sequence ID" value="QGR15791.1"/>
    <property type="molecule type" value="Genomic_DNA"/>
</dbReference>
<feature type="transmembrane region" description="Helical" evidence="1">
    <location>
        <begin position="309"/>
        <end position="328"/>
    </location>
</feature>
<gene>
    <name evidence="2" type="ORF">D1869_00210</name>
</gene>
<accession>A0A650CD84</accession>
<keyword evidence="1" id="KW-0812">Transmembrane</keyword>
<dbReference type="KEGG" id="soh:D1869_00210"/>
<dbReference type="Proteomes" id="UP000427373">
    <property type="component" value="Chromosome"/>
</dbReference>
<dbReference type="AlphaFoldDB" id="A0A650CD84"/>
<dbReference type="RefSeq" id="WP_156013386.1">
    <property type="nucleotide sequence ID" value="NZ_CP045484.1"/>
</dbReference>
<keyword evidence="3" id="KW-1185">Reference proteome</keyword>
<keyword evidence="1" id="KW-0472">Membrane</keyword>
<keyword evidence="1" id="KW-1133">Transmembrane helix</keyword>
<reference evidence="2 3" key="1">
    <citation type="submission" date="2019-10" db="EMBL/GenBank/DDBJ databases">
        <title>Genome Sequences from Six Type Strain Members of the Archaeal Family Sulfolobaceae: Acidianus ambivalens, Acidianus infernus, Metallosphaera prunae, Stygiolobus azoricus, Sulfolobus metallicus, and Sulfurisphaera ohwakuensis.</title>
        <authorList>
            <person name="Counts J.A."/>
            <person name="Kelly R.M."/>
        </authorList>
    </citation>
    <scope>NUCLEOTIDE SEQUENCE [LARGE SCALE GENOMIC DNA]</scope>
    <source>
        <strain evidence="2 3">TA-1</strain>
    </source>
</reference>
<dbReference type="Pfam" id="PF04693">
    <property type="entry name" value="DDE_Tnp_2"/>
    <property type="match status" value="1"/>
</dbReference>
<protein>
    <submittedName>
        <fullName evidence="2">ISNCY family transposase</fullName>
    </submittedName>
</protein>